<dbReference type="PANTHER" id="PTHR43814:SF1">
    <property type="entry name" value="ARGININOSUCCINATE LYASE"/>
    <property type="match status" value="1"/>
</dbReference>
<evidence type="ECO:0000313" key="9">
    <source>
        <dbReference type="Proteomes" id="UP000649604"/>
    </source>
</evidence>
<dbReference type="InterPro" id="IPR000362">
    <property type="entry name" value="Fumarate_lyase_fam"/>
</dbReference>
<dbReference type="EC" id="4.3.2.1" evidence="2 5"/>
<dbReference type="FunFam" id="1.20.200.10:FF:000002">
    <property type="entry name" value="Argininosuccinate lyase"/>
    <property type="match status" value="1"/>
</dbReference>
<dbReference type="PRINTS" id="PR00145">
    <property type="entry name" value="ARGSUCLYASE"/>
</dbReference>
<dbReference type="PANTHER" id="PTHR43814">
    <property type="entry name" value="ARGININOSUCCINATE LYASE"/>
    <property type="match status" value="1"/>
</dbReference>
<protein>
    <recommendedName>
        <fullName evidence="2 5">Argininosuccinate lyase</fullName>
        <ecNumber evidence="2 5">4.3.2.1</ecNumber>
    </recommendedName>
</protein>
<dbReference type="GO" id="GO:0005829">
    <property type="term" value="C:cytosol"/>
    <property type="evidence" value="ECO:0007669"/>
    <property type="project" value="TreeGrafter"/>
</dbReference>
<dbReference type="GO" id="GO:0004056">
    <property type="term" value="F:argininosuccinate lyase activity"/>
    <property type="evidence" value="ECO:0007669"/>
    <property type="project" value="UniProtKB-UniRule"/>
</dbReference>
<evidence type="ECO:0000256" key="1">
    <source>
        <dbReference type="ARBA" id="ARBA00004941"/>
    </source>
</evidence>
<evidence type="ECO:0000256" key="5">
    <source>
        <dbReference type="NCBIfam" id="TIGR00838"/>
    </source>
</evidence>
<comment type="pathway">
    <text evidence="1">Amino-acid biosynthesis; L-arginine biosynthesis; L-arginine from L-ornithine and carbamoyl phosphate: step 3/3.</text>
</comment>
<sequence length="231" mass="26085">RDFVLEFSAHAALVMMHLSRLCEELILWSSTEFGFIELSDAFCTGSSIMPQKKNPDVAELIRGKVGRVYGHLMALLTMMKSLPLAYNRDMQEDKEPIFDTVATLKLSLRTLAAMLQEMHIQPDRIEQALDQGFMTATEIADYLVRRGVPFRTAHRIVGEIVRYCLDTGKTLRDLSLDEYQHISEHFDATVVDIVIPRQAVESKHSAGGTSSQNVREAIRRAKQTLGMEEDA</sequence>
<reference evidence="8" key="1">
    <citation type="submission" date="2019-11" db="EMBL/GenBank/DDBJ databases">
        <title>Microbial mats filling the niche in hypersaline microbial mats.</title>
        <authorList>
            <person name="Wong H.L."/>
            <person name="Macleod F.I."/>
            <person name="White R.A. III"/>
            <person name="Burns B.P."/>
        </authorList>
    </citation>
    <scope>NUCLEOTIDE SEQUENCE</scope>
    <source>
        <strain evidence="8">Rbin_158</strain>
    </source>
</reference>
<evidence type="ECO:0000256" key="4">
    <source>
        <dbReference type="ARBA" id="ARBA00022605"/>
    </source>
</evidence>
<feature type="domain" description="Fumarate lyase N-terminal" evidence="6">
    <location>
        <begin position="1"/>
        <end position="70"/>
    </location>
</feature>
<dbReference type="InterPro" id="IPR022761">
    <property type="entry name" value="Fumarate_lyase_N"/>
</dbReference>
<organism evidence="8 9">
    <name type="scientific">candidate division KSB3 bacterium</name>
    <dbReference type="NCBI Taxonomy" id="2044937"/>
    <lineage>
        <taxon>Bacteria</taxon>
        <taxon>candidate division KSB3</taxon>
    </lineage>
</organism>
<gene>
    <name evidence="8" type="primary">argH</name>
    <name evidence="8" type="ORF">GF339_21120</name>
</gene>
<dbReference type="Gene3D" id="1.10.40.30">
    <property type="entry name" value="Fumarase/aspartase (C-terminal domain)"/>
    <property type="match status" value="1"/>
</dbReference>
<comment type="caution">
    <text evidence="8">The sequence shown here is derived from an EMBL/GenBank/DDBJ whole genome shotgun (WGS) entry which is preliminary data.</text>
</comment>
<dbReference type="Pfam" id="PF00206">
    <property type="entry name" value="Lyase_1"/>
    <property type="match status" value="1"/>
</dbReference>
<accession>A0A9D5Q898</accession>
<evidence type="ECO:0000256" key="2">
    <source>
        <dbReference type="ARBA" id="ARBA00012338"/>
    </source>
</evidence>
<dbReference type="Pfam" id="PF14698">
    <property type="entry name" value="ASL_C2"/>
    <property type="match status" value="1"/>
</dbReference>
<dbReference type="AlphaFoldDB" id="A0A9D5Q898"/>
<dbReference type="InterPro" id="IPR020557">
    <property type="entry name" value="Fumarate_lyase_CS"/>
</dbReference>
<dbReference type="Gene3D" id="1.20.200.10">
    <property type="entry name" value="Fumarase/aspartase (Central domain)"/>
    <property type="match status" value="1"/>
</dbReference>
<dbReference type="NCBIfam" id="TIGR00838">
    <property type="entry name" value="argH"/>
    <property type="match status" value="1"/>
</dbReference>
<dbReference type="InterPro" id="IPR029419">
    <property type="entry name" value="Arg_succ_lyase_C"/>
</dbReference>
<feature type="domain" description="Argininosuccinate lyase C-terminal" evidence="7">
    <location>
        <begin position="133"/>
        <end position="201"/>
    </location>
</feature>
<evidence type="ECO:0000256" key="3">
    <source>
        <dbReference type="ARBA" id="ARBA00022571"/>
    </source>
</evidence>
<dbReference type="PRINTS" id="PR00149">
    <property type="entry name" value="FUMRATELYASE"/>
</dbReference>
<feature type="non-terminal residue" evidence="8">
    <location>
        <position position="1"/>
    </location>
</feature>
<dbReference type="Proteomes" id="UP000649604">
    <property type="component" value="Unassembled WGS sequence"/>
</dbReference>
<keyword evidence="8" id="KW-0456">Lyase</keyword>
<dbReference type="InterPro" id="IPR009049">
    <property type="entry name" value="Argininosuccinate_lyase"/>
</dbReference>
<name>A0A9D5Q898_9BACT</name>
<keyword evidence="4" id="KW-0028">Amino-acid biosynthesis</keyword>
<dbReference type="EMBL" id="WJJP01000687">
    <property type="protein sequence ID" value="MBD3327102.1"/>
    <property type="molecule type" value="Genomic_DNA"/>
</dbReference>
<evidence type="ECO:0000259" key="6">
    <source>
        <dbReference type="Pfam" id="PF00206"/>
    </source>
</evidence>
<dbReference type="FunFam" id="1.10.40.30:FF:000001">
    <property type="entry name" value="Argininosuccinate lyase"/>
    <property type="match status" value="1"/>
</dbReference>
<dbReference type="GO" id="GO:0042450">
    <property type="term" value="P:L-arginine biosynthetic process via ornithine"/>
    <property type="evidence" value="ECO:0007669"/>
    <property type="project" value="UniProtKB-UniRule"/>
</dbReference>
<evidence type="ECO:0000313" key="8">
    <source>
        <dbReference type="EMBL" id="MBD3327102.1"/>
    </source>
</evidence>
<dbReference type="PROSITE" id="PS00163">
    <property type="entry name" value="FUMARATE_LYASES"/>
    <property type="match status" value="1"/>
</dbReference>
<dbReference type="CDD" id="cd01359">
    <property type="entry name" value="Argininosuccinate_lyase"/>
    <property type="match status" value="1"/>
</dbReference>
<evidence type="ECO:0000259" key="7">
    <source>
        <dbReference type="Pfam" id="PF14698"/>
    </source>
</evidence>
<proteinExistence type="predicted"/>
<dbReference type="InterPro" id="IPR008948">
    <property type="entry name" value="L-Aspartase-like"/>
</dbReference>
<dbReference type="SUPFAM" id="SSF48557">
    <property type="entry name" value="L-aspartase-like"/>
    <property type="match status" value="1"/>
</dbReference>
<keyword evidence="3" id="KW-0055">Arginine biosynthesis</keyword>